<proteinExistence type="predicted"/>
<dbReference type="AlphaFoldDB" id="A0A5J5IXT3"/>
<protein>
    <recommendedName>
        <fullName evidence="1">Antitoxin VbhA domain-containing protein</fullName>
    </recommendedName>
</protein>
<feature type="domain" description="Antitoxin VbhA" evidence="1">
    <location>
        <begin position="14"/>
        <end position="56"/>
    </location>
</feature>
<reference evidence="3" key="1">
    <citation type="submission" date="2019-09" db="EMBL/GenBank/DDBJ databases">
        <title>Mumia zhuanghuii sp. nov. isolated from the intestinal contents of plateau pika (Ochotona curzoniae) in the Qinghai-Tibet plateau of China.</title>
        <authorList>
            <person name="Tian Z."/>
        </authorList>
    </citation>
    <scope>NUCLEOTIDE SEQUENCE [LARGE SCALE GENOMIC DNA]</scope>
    <source>
        <strain evidence="3">JCM 30598</strain>
    </source>
</reference>
<dbReference type="OrthoDB" id="3194847at2"/>
<keyword evidence="3" id="KW-1185">Reference proteome</keyword>
<accession>A0A5J5IXT3</accession>
<organism evidence="2 3">
    <name type="scientific">Microbacterium rhizomatis</name>
    <dbReference type="NCBI Taxonomy" id="1631477"/>
    <lineage>
        <taxon>Bacteria</taxon>
        <taxon>Bacillati</taxon>
        <taxon>Actinomycetota</taxon>
        <taxon>Actinomycetes</taxon>
        <taxon>Micrococcales</taxon>
        <taxon>Microbacteriaceae</taxon>
        <taxon>Microbacterium</taxon>
    </lineage>
</organism>
<name>A0A5J5IXT3_9MICO</name>
<sequence>MIDADEKAMRATVVADAAHSSAMSNLQTGTEYRADAAAYVDGLIDVDELGRRTRRRYGVPEEDGQ</sequence>
<evidence type="ECO:0000313" key="3">
    <source>
        <dbReference type="Proteomes" id="UP000325827"/>
    </source>
</evidence>
<evidence type="ECO:0000313" key="2">
    <source>
        <dbReference type="EMBL" id="KAA9104509.1"/>
    </source>
</evidence>
<dbReference type="Gene3D" id="1.10.8.1050">
    <property type="entry name" value="Antitoxin VbhA-like"/>
    <property type="match status" value="1"/>
</dbReference>
<dbReference type="Pfam" id="PF18495">
    <property type="entry name" value="VbhA"/>
    <property type="match status" value="1"/>
</dbReference>
<dbReference type="EMBL" id="VYSA01000008">
    <property type="protein sequence ID" value="KAA9104509.1"/>
    <property type="molecule type" value="Genomic_DNA"/>
</dbReference>
<dbReference type="CDD" id="cd11586">
    <property type="entry name" value="VbhA_like"/>
    <property type="match status" value="1"/>
</dbReference>
<dbReference type="InterPro" id="IPR033788">
    <property type="entry name" value="VbhA-like"/>
</dbReference>
<gene>
    <name evidence="2" type="ORF">F6B43_19260</name>
</gene>
<evidence type="ECO:0000259" key="1">
    <source>
        <dbReference type="Pfam" id="PF18495"/>
    </source>
</evidence>
<comment type="caution">
    <text evidence="2">The sequence shown here is derived from an EMBL/GenBank/DDBJ whole genome shotgun (WGS) entry which is preliminary data.</text>
</comment>
<dbReference type="InterPro" id="IPR043038">
    <property type="entry name" value="VbhA_sf"/>
</dbReference>
<dbReference type="InterPro" id="IPR041535">
    <property type="entry name" value="VbhA"/>
</dbReference>
<dbReference type="RefSeq" id="WP_150450706.1">
    <property type="nucleotide sequence ID" value="NZ_VYSA01000008.1"/>
</dbReference>
<dbReference type="Proteomes" id="UP000325827">
    <property type="component" value="Unassembled WGS sequence"/>
</dbReference>